<organism evidence="1 2">
    <name type="scientific">Epilithonimonas hominis</name>
    <dbReference type="NCBI Taxonomy" id="420404"/>
    <lineage>
        <taxon>Bacteria</taxon>
        <taxon>Pseudomonadati</taxon>
        <taxon>Bacteroidota</taxon>
        <taxon>Flavobacteriia</taxon>
        <taxon>Flavobacteriales</taxon>
        <taxon>Weeksellaceae</taxon>
        <taxon>Chryseobacterium group</taxon>
        <taxon>Epilithonimonas</taxon>
    </lineage>
</organism>
<proteinExistence type="predicted"/>
<comment type="caution">
    <text evidence="1">The sequence shown here is derived from an EMBL/GenBank/DDBJ whole genome shotgun (WGS) entry which is preliminary data.</text>
</comment>
<sequence length="185" mass="21004">MQRYFYNSFTIEIFNDSTFSLNSNDNLKIYENIYFGEDAEEYPTSNHGIKLISNDKEINNCLIIGSGGATGIYQNSSILDKDSILVCCSDSVFSISIVDLKLNWVKKLDMATCFKIFKIENDFVIHGELEITRIDSFGNIIWQFGGSDIFVSLDGEDSFQLNDNHIVLKDFTGTSYMIDFEGNII</sequence>
<dbReference type="Proteomes" id="UP000267623">
    <property type="component" value="Unassembled WGS sequence"/>
</dbReference>
<gene>
    <name evidence="1" type="ORF">EGH73_01830</name>
</gene>
<dbReference type="RefSeq" id="WP_123280409.1">
    <property type="nucleotide sequence ID" value="NZ_RJTU01000013.1"/>
</dbReference>
<evidence type="ECO:0000313" key="2">
    <source>
        <dbReference type="Proteomes" id="UP000267623"/>
    </source>
</evidence>
<dbReference type="AlphaFoldDB" id="A0A3N0XBM3"/>
<dbReference type="EMBL" id="RJTU01000013">
    <property type="protein sequence ID" value="ROI14756.1"/>
    <property type="molecule type" value="Genomic_DNA"/>
</dbReference>
<reference evidence="2" key="1">
    <citation type="submission" date="2018-11" db="EMBL/GenBank/DDBJ databases">
        <title>Proposal to divide the Flavobacteriaceae and reorganize its genera based on Amino Acid Identity values calculated from whole genome sequences.</title>
        <authorList>
            <person name="Nicholson A.C."/>
            <person name="Gulvik C.A."/>
            <person name="Whitney A.M."/>
            <person name="Humrighouse B.W."/>
            <person name="Bell M."/>
            <person name="Holmes B."/>
            <person name="Steigerwalt A."/>
            <person name="Villarma A."/>
            <person name="Sheth M."/>
            <person name="Batra D."/>
            <person name="Pryor J."/>
            <person name="Bernardet J.-F."/>
            <person name="Hugo C."/>
            <person name="Kampfer P."/>
            <person name="Newman J."/>
            <person name="Mcquiston J."/>
        </authorList>
    </citation>
    <scope>NUCLEOTIDE SEQUENCE [LARGE SCALE GENOMIC DNA]</scope>
    <source>
        <strain evidence="2">DSM 22165</strain>
    </source>
</reference>
<protein>
    <submittedName>
        <fullName evidence="1">Uncharacterized protein</fullName>
    </submittedName>
</protein>
<evidence type="ECO:0000313" key="1">
    <source>
        <dbReference type="EMBL" id="ROI14756.1"/>
    </source>
</evidence>
<accession>A0A3N0XBM3</accession>
<name>A0A3N0XBM3_9FLAO</name>